<comment type="caution">
    <text evidence="1">The sequence shown here is derived from an EMBL/GenBank/DDBJ whole genome shotgun (WGS) entry which is preliminary data.</text>
</comment>
<evidence type="ECO:0000313" key="2">
    <source>
        <dbReference type="Proteomes" id="UP000179023"/>
    </source>
</evidence>
<evidence type="ECO:0000313" key="1">
    <source>
        <dbReference type="EMBL" id="OHA00151.1"/>
    </source>
</evidence>
<dbReference type="EMBL" id="MHQI01000026">
    <property type="protein sequence ID" value="OHA00151.1"/>
    <property type="molecule type" value="Genomic_DNA"/>
</dbReference>
<protein>
    <recommendedName>
        <fullName evidence="3">Toxin YoeB</fullName>
    </recommendedName>
</protein>
<name>A0A1G2KNS8_9BACT</name>
<reference evidence="1 2" key="1">
    <citation type="journal article" date="2016" name="Nat. Commun.">
        <title>Thousands of microbial genomes shed light on interconnected biogeochemical processes in an aquifer system.</title>
        <authorList>
            <person name="Anantharaman K."/>
            <person name="Brown C.T."/>
            <person name="Hug L.A."/>
            <person name="Sharon I."/>
            <person name="Castelle C.J."/>
            <person name="Probst A.J."/>
            <person name="Thomas B.C."/>
            <person name="Singh A."/>
            <person name="Wilkins M.J."/>
            <person name="Karaoz U."/>
            <person name="Brodie E.L."/>
            <person name="Williams K.H."/>
            <person name="Hubbard S.S."/>
            <person name="Banfield J.F."/>
        </authorList>
    </citation>
    <scope>NUCLEOTIDE SEQUENCE [LARGE SCALE GENOMIC DNA]</scope>
</reference>
<dbReference type="STRING" id="1802270.A3C07_00170"/>
<dbReference type="AlphaFoldDB" id="A0A1G2KNS8"/>
<dbReference type="InterPro" id="IPR035093">
    <property type="entry name" value="RelE/ParE_toxin_dom_sf"/>
</dbReference>
<organism evidence="1 2">
    <name type="scientific">Candidatus Sungbacteria bacterium RIFCSPHIGHO2_02_FULL_47_11</name>
    <dbReference type="NCBI Taxonomy" id="1802270"/>
    <lineage>
        <taxon>Bacteria</taxon>
        <taxon>Candidatus Sungiibacteriota</taxon>
    </lineage>
</organism>
<sequence>MVQKAKEREQIFREDAFDPRLRTHKLHGKNQHSWAFWIDYNYRIKFIFLDEGEVLFLDVGTHDIYR</sequence>
<dbReference type="Proteomes" id="UP000179023">
    <property type="component" value="Unassembled WGS sequence"/>
</dbReference>
<gene>
    <name evidence="1" type="ORF">A3C07_00170</name>
</gene>
<dbReference type="SUPFAM" id="SSF143011">
    <property type="entry name" value="RelE-like"/>
    <property type="match status" value="1"/>
</dbReference>
<proteinExistence type="predicted"/>
<evidence type="ECO:0008006" key="3">
    <source>
        <dbReference type="Google" id="ProtNLM"/>
    </source>
</evidence>
<accession>A0A1G2KNS8</accession>
<dbReference type="Gene3D" id="3.30.2310.20">
    <property type="entry name" value="RelE-like"/>
    <property type="match status" value="1"/>
</dbReference>